<keyword evidence="3 6" id="KW-0964">Secreted</keyword>
<feature type="region of interest" description="Disordered" evidence="7">
    <location>
        <begin position="111"/>
        <end position="172"/>
    </location>
</feature>
<dbReference type="RefSeq" id="XP_067819902.1">
    <property type="nucleotide sequence ID" value="XM_067958483.1"/>
</dbReference>
<dbReference type="AlphaFoldDB" id="A0A976FP89"/>
<keyword evidence="10" id="KW-1185">Reference proteome</keyword>
<accession>A0A976FP89</accession>
<comment type="function">
    <text evidence="6">Induces local and distal defense responses (incompatible hypersensitive reaction) in plants from the solanaceae and cruciferae families. Elicits leaf necrosis and causes the accumulation of pathogenesis-related proteins. Might interact with the lipidic molecules of the plasma membrane.</text>
</comment>
<dbReference type="GeneID" id="94344154"/>
<dbReference type="GO" id="GO:0052040">
    <property type="term" value="P:symbiont-mediated perturbation of host programmed cell death"/>
    <property type="evidence" value="ECO:0007669"/>
    <property type="project" value="UniProtKB-UniRule"/>
</dbReference>
<protein>
    <recommendedName>
        <fullName evidence="6">Elicitin</fullName>
    </recommendedName>
</protein>
<comment type="subcellular location">
    <subcellularLocation>
        <location evidence="1 6">Secreted</location>
    </subcellularLocation>
</comment>
<evidence type="ECO:0000256" key="1">
    <source>
        <dbReference type="ARBA" id="ARBA00004613"/>
    </source>
</evidence>
<dbReference type="SUPFAM" id="SSF48647">
    <property type="entry name" value="Fungal elicitin"/>
    <property type="match status" value="1"/>
</dbReference>
<keyword evidence="8" id="KW-0732">Signal</keyword>
<feature type="signal peptide" evidence="8">
    <location>
        <begin position="1"/>
        <end position="21"/>
    </location>
</feature>
<evidence type="ECO:0000256" key="6">
    <source>
        <dbReference type="RuleBase" id="RU368111"/>
    </source>
</evidence>
<dbReference type="GO" id="GO:0005576">
    <property type="term" value="C:extracellular region"/>
    <property type="evidence" value="ECO:0007669"/>
    <property type="project" value="UniProtKB-SubCell"/>
</dbReference>
<reference evidence="9 10" key="1">
    <citation type="journal article" date="2021" name="Genome Biol.">
        <title>AFLAP: assembly-free linkage analysis pipeline using k-mers from genome sequencing data.</title>
        <authorList>
            <person name="Fletcher K."/>
            <person name="Zhang L."/>
            <person name="Gil J."/>
            <person name="Han R."/>
            <person name="Cavanaugh K."/>
            <person name="Michelmore R."/>
        </authorList>
    </citation>
    <scope>NUCLEOTIDE SEQUENCE [LARGE SCALE GENOMIC DNA]</scope>
    <source>
        <strain evidence="9 10">SF5</strain>
    </source>
</reference>
<evidence type="ECO:0000256" key="8">
    <source>
        <dbReference type="SAM" id="SignalP"/>
    </source>
</evidence>
<dbReference type="Gene3D" id="1.10.239.10">
    <property type="entry name" value="Elicitin domain"/>
    <property type="match status" value="1"/>
</dbReference>
<dbReference type="InterPro" id="IPR036470">
    <property type="entry name" value="Elicitin_sf"/>
</dbReference>
<evidence type="ECO:0000256" key="3">
    <source>
        <dbReference type="ARBA" id="ARBA00022525"/>
    </source>
</evidence>
<keyword evidence="4 6" id="KW-0928">Hypersensitive response elicitation</keyword>
<evidence type="ECO:0000256" key="2">
    <source>
        <dbReference type="ARBA" id="ARBA00009544"/>
    </source>
</evidence>
<proteinExistence type="inferred from homology"/>
<comment type="similarity">
    <text evidence="2 6">Belongs to the elicitin family.</text>
</comment>
<feature type="chain" id="PRO_5037793236" description="Elicitin" evidence="8">
    <location>
        <begin position="22"/>
        <end position="193"/>
    </location>
</feature>
<dbReference type="KEGG" id="blac:94344154"/>
<name>A0A976FP89_BRELC</name>
<feature type="compositionally biased region" description="Polar residues" evidence="7">
    <location>
        <begin position="133"/>
        <end position="147"/>
    </location>
</feature>
<dbReference type="SMART" id="SM01187">
    <property type="entry name" value="Elicitin"/>
    <property type="match status" value="1"/>
</dbReference>
<feature type="compositionally biased region" description="Low complexity" evidence="7">
    <location>
        <begin position="114"/>
        <end position="124"/>
    </location>
</feature>
<sequence>MMILESIVVLINAVALIGTMAATPCDLTALSKLLVNQNVISCRADTGYNPASTTAVTDAQIAAVCSSNACTQAVNELKGVAPNECTIGPLRLYGDIINPLEQRCGRNTMTNATGSASASASGSGPMVGDVGSASVTGSAANSTTITKPRTDPAATPRTEPPSPSPSPNNGGTDVSACSLAAATAALVVVAVIF</sequence>
<gene>
    <name evidence="9" type="ORF">CCR75_000375</name>
</gene>
<keyword evidence="5 6" id="KW-1015">Disulfide bond</keyword>
<dbReference type="Proteomes" id="UP000294530">
    <property type="component" value="Unassembled WGS sequence"/>
</dbReference>
<dbReference type="Pfam" id="PF00964">
    <property type="entry name" value="Elicitin"/>
    <property type="match status" value="1"/>
</dbReference>
<evidence type="ECO:0000313" key="9">
    <source>
        <dbReference type="EMBL" id="TDH70403.1"/>
    </source>
</evidence>
<evidence type="ECO:0000313" key="10">
    <source>
        <dbReference type="Proteomes" id="UP000294530"/>
    </source>
</evidence>
<organism evidence="9 10">
    <name type="scientific">Bremia lactucae</name>
    <name type="common">Lettuce downy mildew</name>
    <dbReference type="NCBI Taxonomy" id="4779"/>
    <lineage>
        <taxon>Eukaryota</taxon>
        <taxon>Sar</taxon>
        <taxon>Stramenopiles</taxon>
        <taxon>Oomycota</taxon>
        <taxon>Peronosporomycetes</taxon>
        <taxon>Peronosporales</taxon>
        <taxon>Peronosporaceae</taxon>
        <taxon>Bremia</taxon>
    </lineage>
</organism>
<comment type="caution">
    <text evidence="9">The sequence shown here is derived from an EMBL/GenBank/DDBJ whole genome shotgun (WGS) entry which is preliminary data.</text>
</comment>
<dbReference type="OrthoDB" id="336240at2759"/>
<evidence type="ECO:0000256" key="7">
    <source>
        <dbReference type="SAM" id="MobiDB-lite"/>
    </source>
</evidence>
<dbReference type="InterPro" id="IPR002200">
    <property type="entry name" value="Elicitin"/>
</dbReference>
<dbReference type="EMBL" id="SHOA02000014">
    <property type="protein sequence ID" value="TDH70403.1"/>
    <property type="molecule type" value="Genomic_DNA"/>
</dbReference>
<evidence type="ECO:0000256" key="5">
    <source>
        <dbReference type="ARBA" id="ARBA00023157"/>
    </source>
</evidence>
<evidence type="ECO:0000256" key="4">
    <source>
        <dbReference type="ARBA" id="ARBA00022978"/>
    </source>
</evidence>